<sequence>MIEDVFTKADERAAGAADWLRRLRDGLIEGKDLSLELTAAGLGGAMWREMKENARLSSVGETGAMRIMLREVRSALAAAGGGRAAQGWELHVVAHSAGSIYAAHAMQLLLDSGVPLASLHLMAPAITVELFNATLRPLIEAGKCPVPDTYVLSDQGERDDTVGPYGKSLLYLVSNAFEARRATPILGMEKFIRPVPEGPKVEPALRALLEPTLVVAGATPPAGLGPSRSNSHGGFDNDADTLNSILRRILGGAPARPFTTRDLQY</sequence>
<dbReference type="InterPro" id="IPR029058">
    <property type="entry name" value="AB_hydrolase_fold"/>
</dbReference>
<evidence type="ECO:0008006" key="3">
    <source>
        <dbReference type="Google" id="ProtNLM"/>
    </source>
</evidence>
<keyword evidence="2" id="KW-1185">Reference proteome</keyword>
<dbReference type="EMBL" id="JAFIRR010000121">
    <property type="protein sequence ID" value="MCO6418225.1"/>
    <property type="molecule type" value="Genomic_DNA"/>
</dbReference>
<evidence type="ECO:0000313" key="1">
    <source>
        <dbReference type="EMBL" id="MCO6418225.1"/>
    </source>
</evidence>
<proteinExistence type="predicted"/>
<dbReference type="SUPFAM" id="SSF53474">
    <property type="entry name" value="alpha/beta-Hydrolases"/>
    <property type="match status" value="1"/>
</dbReference>
<reference evidence="1 2" key="1">
    <citation type="submission" date="2021-12" db="EMBL/GenBank/DDBJ databases">
        <title>Siccirubricoccus leaddurans sp. nov., a high concentration Zn2+ tolerance bacterium.</title>
        <authorList>
            <person name="Cao Y."/>
        </authorList>
    </citation>
    <scope>NUCLEOTIDE SEQUENCE [LARGE SCALE GENOMIC DNA]</scope>
    <source>
        <strain evidence="1 2">KC 17139</strain>
    </source>
</reference>
<protein>
    <recommendedName>
        <fullName evidence="3">Alpha/beta hydrolase</fullName>
    </recommendedName>
</protein>
<name>A0ABT1DAG1_9PROT</name>
<organism evidence="1 2">
    <name type="scientific">Siccirubricoccus soli</name>
    <dbReference type="NCBI Taxonomy" id="2899147"/>
    <lineage>
        <taxon>Bacteria</taxon>
        <taxon>Pseudomonadati</taxon>
        <taxon>Pseudomonadota</taxon>
        <taxon>Alphaproteobacteria</taxon>
        <taxon>Acetobacterales</taxon>
        <taxon>Roseomonadaceae</taxon>
        <taxon>Siccirubricoccus</taxon>
    </lineage>
</organism>
<dbReference type="RefSeq" id="WP_252954853.1">
    <property type="nucleotide sequence ID" value="NZ_JAFIRR010000121.1"/>
</dbReference>
<evidence type="ECO:0000313" key="2">
    <source>
        <dbReference type="Proteomes" id="UP001523392"/>
    </source>
</evidence>
<accession>A0ABT1DAG1</accession>
<dbReference type="Proteomes" id="UP001523392">
    <property type="component" value="Unassembled WGS sequence"/>
</dbReference>
<comment type="caution">
    <text evidence="1">The sequence shown here is derived from an EMBL/GenBank/DDBJ whole genome shotgun (WGS) entry which is preliminary data.</text>
</comment>
<gene>
    <name evidence="1" type="ORF">JYK14_18945</name>
</gene>